<dbReference type="SUPFAM" id="SSF46785">
    <property type="entry name" value="Winged helix' DNA-binding domain"/>
    <property type="match status" value="1"/>
</dbReference>
<dbReference type="PROSITE" id="PS50949">
    <property type="entry name" value="HTH_GNTR"/>
    <property type="match status" value="1"/>
</dbReference>
<feature type="domain" description="HTH gntR-type" evidence="4">
    <location>
        <begin position="1"/>
        <end position="66"/>
    </location>
</feature>
<dbReference type="InterPro" id="IPR011711">
    <property type="entry name" value="GntR_C"/>
</dbReference>
<organism evidence="5 6">
    <name type="scientific">Stackebrandtia endophytica</name>
    <dbReference type="NCBI Taxonomy" id="1496996"/>
    <lineage>
        <taxon>Bacteria</taxon>
        <taxon>Bacillati</taxon>
        <taxon>Actinomycetota</taxon>
        <taxon>Actinomycetes</taxon>
        <taxon>Glycomycetales</taxon>
        <taxon>Glycomycetaceae</taxon>
        <taxon>Stackebrandtia</taxon>
    </lineage>
</organism>
<dbReference type="Proteomes" id="UP000317043">
    <property type="component" value="Unassembled WGS sequence"/>
</dbReference>
<dbReference type="OrthoDB" id="8680240at2"/>
<dbReference type="SMART" id="SM00345">
    <property type="entry name" value="HTH_GNTR"/>
    <property type="match status" value="1"/>
</dbReference>
<dbReference type="InterPro" id="IPR036388">
    <property type="entry name" value="WH-like_DNA-bd_sf"/>
</dbReference>
<gene>
    <name evidence="5" type="ORF">FB566_0955</name>
</gene>
<dbReference type="RefSeq" id="WP_142035326.1">
    <property type="nucleotide sequence ID" value="NZ_JBHTGS010000001.1"/>
</dbReference>
<keyword evidence="6" id="KW-1185">Reference proteome</keyword>
<dbReference type="EMBL" id="VFOW01000001">
    <property type="protein sequence ID" value="TQL75450.1"/>
    <property type="molecule type" value="Genomic_DNA"/>
</dbReference>
<name>A0A543AS98_9ACTN</name>
<dbReference type="SMART" id="SM00895">
    <property type="entry name" value="FCD"/>
    <property type="match status" value="1"/>
</dbReference>
<dbReference type="InterPro" id="IPR000524">
    <property type="entry name" value="Tscrpt_reg_HTH_GntR"/>
</dbReference>
<evidence type="ECO:0000259" key="4">
    <source>
        <dbReference type="PROSITE" id="PS50949"/>
    </source>
</evidence>
<dbReference type="Pfam" id="PF07729">
    <property type="entry name" value="FCD"/>
    <property type="match status" value="1"/>
</dbReference>
<dbReference type="AlphaFoldDB" id="A0A543AS98"/>
<keyword evidence="2" id="KW-0238">DNA-binding</keyword>
<keyword evidence="1" id="KW-0805">Transcription regulation</keyword>
<evidence type="ECO:0000313" key="5">
    <source>
        <dbReference type="EMBL" id="TQL75450.1"/>
    </source>
</evidence>
<accession>A0A543AS98</accession>
<sequence length="213" mass="23272">MADRAFAVLEDLIVFQDLPPGSMISEATLMERTGFGRTPIREALQRLALEHMVEIHPYRGSFVVPISAEAQLKALEVRRSVEELAVGLAAERATDPQRASMRNLIEALNDFDSGDARAFGIHLTDAHQSVAAAAHNEFLASVMASLHGPSRRFWFASMKDKARELRTAATLHGGILTAICQGDAAAAREASLQLNRYLVDFTYATLAPSSQRP</sequence>
<reference evidence="5 6" key="1">
    <citation type="submission" date="2019-06" db="EMBL/GenBank/DDBJ databases">
        <title>Sequencing the genomes of 1000 actinobacteria strains.</title>
        <authorList>
            <person name="Klenk H.-P."/>
        </authorList>
    </citation>
    <scope>NUCLEOTIDE SEQUENCE [LARGE SCALE GENOMIC DNA]</scope>
    <source>
        <strain evidence="5 6">DSM 45928</strain>
    </source>
</reference>
<dbReference type="PANTHER" id="PTHR43537:SF5">
    <property type="entry name" value="UXU OPERON TRANSCRIPTIONAL REGULATOR"/>
    <property type="match status" value="1"/>
</dbReference>
<dbReference type="GO" id="GO:0003700">
    <property type="term" value="F:DNA-binding transcription factor activity"/>
    <property type="evidence" value="ECO:0007669"/>
    <property type="project" value="InterPro"/>
</dbReference>
<comment type="caution">
    <text evidence="5">The sequence shown here is derived from an EMBL/GenBank/DDBJ whole genome shotgun (WGS) entry which is preliminary data.</text>
</comment>
<evidence type="ECO:0000313" key="6">
    <source>
        <dbReference type="Proteomes" id="UP000317043"/>
    </source>
</evidence>
<evidence type="ECO:0000256" key="2">
    <source>
        <dbReference type="ARBA" id="ARBA00023125"/>
    </source>
</evidence>
<dbReference type="Gene3D" id="1.20.120.530">
    <property type="entry name" value="GntR ligand-binding domain-like"/>
    <property type="match status" value="1"/>
</dbReference>
<dbReference type="Gene3D" id="1.10.10.10">
    <property type="entry name" value="Winged helix-like DNA-binding domain superfamily/Winged helix DNA-binding domain"/>
    <property type="match status" value="1"/>
</dbReference>
<proteinExistence type="predicted"/>
<dbReference type="CDD" id="cd07377">
    <property type="entry name" value="WHTH_GntR"/>
    <property type="match status" value="1"/>
</dbReference>
<dbReference type="GO" id="GO:0003677">
    <property type="term" value="F:DNA binding"/>
    <property type="evidence" value="ECO:0007669"/>
    <property type="project" value="UniProtKB-KW"/>
</dbReference>
<dbReference type="Pfam" id="PF00392">
    <property type="entry name" value="GntR"/>
    <property type="match status" value="1"/>
</dbReference>
<dbReference type="InParanoid" id="A0A543AS98"/>
<keyword evidence="3" id="KW-0804">Transcription</keyword>
<evidence type="ECO:0000256" key="3">
    <source>
        <dbReference type="ARBA" id="ARBA00023163"/>
    </source>
</evidence>
<dbReference type="PANTHER" id="PTHR43537">
    <property type="entry name" value="TRANSCRIPTIONAL REGULATOR, GNTR FAMILY"/>
    <property type="match status" value="1"/>
</dbReference>
<evidence type="ECO:0000256" key="1">
    <source>
        <dbReference type="ARBA" id="ARBA00023015"/>
    </source>
</evidence>
<dbReference type="InterPro" id="IPR008920">
    <property type="entry name" value="TF_FadR/GntR_C"/>
</dbReference>
<dbReference type="InterPro" id="IPR036390">
    <property type="entry name" value="WH_DNA-bd_sf"/>
</dbReference>
<dbReference type="SUPFAM" id="SSF48008">
    <property type="entry name" value="GntR ligand-binding domain-like"/>
    <property type="match status" value="1"/>
</dbReference>
<protein>
    <submittedName>
        <fullName evidence="5">GntR family transcriptional regulator</fullName>
    </submittedName>
</protein>